<reference evidence="1 2" key="1">
    <citation type="submission" date="2014-09" db="EMBL/GenBank/DDBJ databases">
        <title>Sporocytophaga myxococcoides PG-01 genome sequencing.</title>
        <authorList>
            <person name="Liu L."/>
            <person name="Gao P.J."/>
            <person name="Chen G.J."/>
            <person name="Wang L.S."/>
        </authorList>
    </citation>
    <scope>NUCLEOTIDE SEQUENCE [LARGE SCALE GENOMIC DNA]</scope>
    <source>
        <strain evidence="1 2">PG-01</strain>
    </source>
</reference>
<dbReference type="STRING" id="153721.MYP_4710"/>
<dbReference type="Pfam" id="PF14094">
    <property type="entry name" value="DUF4272"/>
    <property type="match status" value="1"/>
</dbReference>
<name>A0A098LKI7_9BACT</name>
<dbReference type="InterPro" id="IPR025368">
    <property type="entry name" value="DUF4272"/>
</dbReference>
<dbReference type="EMBL" id="BBLT01000013">
    <property type="protein sequence ID" value="GAL87480.1"/>
    <property type="molecule type" value="Genomic_DNA"/>
</dbReference>
<dbReference type="OrthoDB" id="4399984at2"/>
<dbReference type="AlphaFoldDB" id="A0A098LKI7"/>
<evidence type="ECO:0000313" key="1">
    <source>
        <dbReference type="EMBL" id="GAL87480.1"/>
    </source>
</evidence>
<evidence type="ECO:0000313" key="2">
    <source>
        <dbReference type="Proteomes" id="UP000030185"/>
    </source>
</evidence>
<protein>
    <recommendedName>
        <fullName evidence="3">DUF4272 domain-containing protein</fullName>
    </recommendedName>
</protein>
<organism evidence="1 2">
    <name type="scientific">Sporocytophaga myxococcoides</name>
    <dbReference type="NCBI Taxonomy" id="153721"/>
    <lineage>
        <taxon>Bacteria</taxon>
        <taxon>Pseudomonadati</taxon>
        <taxon>Bacteroidota</taxon>
        <taxon>Cytophagia</taxon>
        <taxon>Cytophagales</taxon>
        <taxon>Cytophagaceae</taxon>
        <taxon>Sporocytophaga</taxon>
    </lineage>
</organism>
<comment type="caution">
    <text evidence="1">The sequence shown here is derived from an EMBL/GenBank/DDBJ whole genome shotgun (WGS) entry which is preliminary data.</text>
</comment>
<dbReference type="eggNOG" id="ENOG502ZC6N">
    <property type="taxonomic scope" value="Bacteria"/>
</dbReference>
<accession>A0A098LKI7</accession>
<dbReference type="Proteomes" id="UP000030185">
    <property type="component" value="Unassembled WGS sequence"/>
</dbReference>
<gene>
    <name evidence="1" type="ORF">MYP_4710</name>
</gene>
<sequence>MTASERKKLTENFLSSHGLPVFDNWPPLEEENDITLKTPQEIAERILILSYLNCTAFDPGLRNKIIGFLHEEGLWDKISLQEKLLFEKSEFNDDEIAIIAWRAESIWILLWSINKSNQLNFPPEEVNFNTIFEHLPPFLNNAEDFITSATLRHATEILDQADLLFRLNWTFYQAHTNNLDIPELNQGIVFERYFAINWVINFRKTWDE</sequence>
<proteinExistence type="predicted"/>
<keyword evidence="2" id="KW-1185">Reference proteome</keyword>
<dbReference type="RefSeq" id="WP_045468976.1">
    <property type="nucleotide sequence ID" value="NZ_BBLT01000013.1"/>
</dbReference>
<evidence type="ECO:0008006" key="3">
    <source>
        <dbReference type="Google" id="ProtNLM"/>
    </source>
</evidence>